<dbReference type="InterPro" id="IPR000719">
    <property type="entry name" value="Prot_kinase_dom"/>
</dbReference>
<dbReference type="PANTHER" id="PTHR37171:SF1">
    <property type="entry name" value="SERINE_THREONINE-PROTEIN KINASE YRZF-RELATED"/>
    <property type="match status" value="1"/>
</dbReference>
<dbReference type="EMBL" id="JAVHJM010000004">
    <property type="protein sequence ID" value="KAK6514871.1"/>
    <property type="molecule type" value="Genomic_DNA"/>
</dbReference>
<evidence type="ECO:0000259" key="1">
    <source>
        <dbReference type="PROSITE" id="PS50011"/>
    </source>
</evidence>
<dbReference type="PROSITE" id="PS50011">
    <property type="entry name" value="PROTEIN_KINASE_DOM"/>
    <property type="match status" value="1"/>
</dbReference>
<proteinExistence type="predicted"/>
<keyword evidence="3" id="KW-1185">Reference proteome</keyword>
<dbReference type="Proteomes" id="UP001307849">
    <property type="component" value="Unassembled WGS sequence"/>
</dbReference>
<dbReference type="PANTHER" id="PTHR37171">
    <property type="entry name" value="SERINE/THREONINE-PROTEIN KINASE YRZF-RELATED"/>
    <property type="match status" value="1"/>
</dbReference>
<evidence type="ECO:0000313" key="2">
    <source>
        <dbReference type="EMBL" id="KAK6514871.1"/>
    </source>
</evidence>
<dbReference type="GO" id="GO:0005524">
    <property type="term" value="F:ATP binding"/>
    <property type="evidence" value="ECO:0007669"/>
    <property type="project" value="InterPro"/>
</dbReference>
<name>A0AAN8RUD7_9PEZI</name>
<evidence type="ECO:0000313" key="3">
    <source>
        <dbReference type="Proteomes" id="UP001307849"/>
    </source>
</evidence>
<dbReference type="Gene3D" id="1.10.510.10">
    <property type="entry name" value="Transferase(Phosphotransferase) domain 1"/>
    <property type="match status" value="1"/>
</dbReference>
<dbReference type="AlphaFoldDB" id="A0AAN8RUD7"/>
<organism evidence="2 3">
    <name type="scientific">Arthrobotrys conoides</name>
    <dbReference type="NCBI Taxonomy" id="74498"/>
    <lineage>
        <taxon>Eukaryota</taxon>
        <taxon>Fungi</taxon>
        <taxon>Dikarya</taxon>
        <taxon>Ascomycota</taxon>
        <taxon>Pezizomycotina</taxon>
        <taxon>Orbiliomycetes</taxon>
        <taxon>Orbiliales</taxon>
        <taxon>Orbiliaceae</taxon>
        <taxon>Arthrobotrys</taxon>
    </lineage>
</organism>
<dbReference type="GO" id="GO:0004672">
    <property type="term" value="F:protein kinase activity"/>
    <property type="evidence" value="ECO:0007669"/>
    <property type="project" value="InterPro"/>
</dbReference>
<protein>
    <recommendedName>
        <fullName evidence="1">Protein kinase domain-containing protein</fullName>
    </recommendedName>
</protein>
<accession>A0AAN8RUD7</accession>
<reference evidence="2 3" key="1">
    <citation type="submission" date="2019-10" db="EMBL/GenBank/DDBJ databases">
        <authorList>
            <person name="Palmer J.M."/>
        </authorList>
    </citation>
    <scope>NUCLEOTIDE SEQUENCE [LARGE SCALE GENOMIC DNA]</scope>
    <source>
        <strain evidence="2 3">TWF506</strain>
    </source>
</reference>
<dbReference type="InterPro" id="IPR011009">
    <property type="entry name" value="Kinase-like_dom_sf"/>
</dbReference>
<gene>
    <name evidence="2" type="ORF">TWF506_007234</name>
</gene>
<comment type="caution">
    <text evidence="2">The sequence shown here is derived from an EMBL/GenBank/DDBJ whole genome shotgun (WGS) entry which is preliminary data.</text>
</comment>
<sequence>MDLASFLEAVTPPKLRKTYLHSSTRTTSPSFSRHHLDDLKEWPDIHTNIQQLLEPLLDQKSDEFRSSAYLFPRNAQRWSACGSEANVVRLGNHVYEQPTVQILQHLFSIDGDFDDHQSTMHIGDPDRVFYTYTAATYEKSKSKFLIEWKPPWVLVTPENLTHHYNDNRANIEDEVVKAVNRLYGYMTFNNMIYGGLCNYEALYLFRRTGNIGLEVSPPFLYSDYGTQSPVAALTYICKTAVEEQLQPIHHSPMEGGLPRTHDFILDNLDFEGTWDEKLTVPWRNMVLKLSGIGRKNVATVIAGEVRPRQGAGLRYSCPAFFKIYDITKPFNLDLVDKEIAAYNRLQSLQGRYIPRLYAAGSTWKTLKILVMEDCGGTIENMTEELWSRAKKGIVAFHRHGTIHGDIRINNFVIAKGIIKIIDLGACRQGTPAEQSAELAEFDAMKKDWEAEHESTIG</sequence>
<dbReference type="SUPFAM" id="SSF56112">
    <property type="entry name" value="Protein kinase-like (PK-like)"/>
    <property type="match status" value="1"/>
</dbReference>
<feature type="domain" description="Protein kinase" evidence="1">
    <location>
        <begin position="286"/>
        <end position="457"/>
    </location>
</feature>
<dbReference type="InterPro" id="IPR052396">
    <property type="entry name" value="Meiotic_Drive_Suppr_Kinase"/>
</dbReference>